<dbReference type="InterPro" id="IPR001497">
    <property type="entry name" value="MethylDNA_cys_MeTrfase_AS"/>
</dbReference>
<dbReference type="PANTHER" id="PTHR10815">
    <property type="entry name" value="METHYLATED-DNA--PROTEIN-CYSTEINE METHYLTRANSFERASE"/>
    <property type="match status" value="1"/>
</dbReference>
<dbReference type="Pfam" id="PF02870">
    <property type="entry name" value="Methyltransf_1N"/>
    <property type="match status" value="1"/>
</dbReference>
<keyword evidence="5 9" id="KW-0808">Transferase</keyword>
<dbReference type="Gene3D" id="1.10.10.10">
    <property type="entry name" value="Winged helix-like DNA-binding domain superfamily/Winged helix DNA-binding domain"/>
    <property type="match status" value="1"/>
</dbReference>
<keyword evidence="4 9" id="KW-0489">Methyltransferase</keyword>
<evidence type="ECO:0000256" key="4">
    <source>
        <dbReference type="ARBA" id="ARBA00022603"/>
    </source>
</evidence>
<evidence type="ECO:0000256" key="7">
    <source>
        <dbReference type="ARBA" id="ARBA00023204"/>
    </source>
</evidence>
<evidence type="ECO:0000256" key="6">
    <source>
        <dbReference type="ARBA" id="ARBA00022763"/>
    </source>
</evidence>
<dbReference type="EC" id="2.1.1.63" evidence="9"/>
<comment type="subcellular location">
    <subcellularLocation>
        <location evidence="9">Cytoplasm</location>
    </subcellularLocation>
</comment>
<proteinExistence type="inferred from homology"/>
<sequence length="158" mass="17258">MNVYFCNTMIGEIGIAEMDGSITNLYFGREALPKPATEGKNSLLVEASHQLDRYLAGELKRFTLPLNPVGTAFMQQVWSLLGEIPYGRTATYKEIALKMGKEKAARAIGLASSRNPIPIFIPCHRVIGTNGTLTGYRGGLALKKILLSKEGTFGNAFF</sequence>
<evidence type="ECO:0000256" key="8">
    <source>
        <dbReference type="ARBA" id="ARBA00049348"/>
    </source>
</evidence>
<dbReference type="Pfam" id="PF01035">
    <property type="entry name" value="DNA_binding_1"/>
    <property type="match status" value="1"/>
</dbReference>
<comment type="catalytic activity">
    <reaction evidence="1 9">
        <text>a 4-O-methyl-thymidine in DNA + L-cysteinyl-[protein] = a thymidine in DNA + S-methyl-L-cysteinyl-[protein]</text>
        <dbReference type="Rhea" id="RHEA:53428"/>
        <dbReference type="Rhea" id="RHEA-COMP:10131"/>
        <dbReference type="Rhea" id="RHEA-COMP:10132"/>
        <dbReference type="Rhea" id="RHEA-COMP:13555"/>
        <dbReference type="Rhea" id="RHEA-COMP:13556"/>
        <dbReference type="ChEBI" id="CHEBI:29950"/>
        <dbReference type="ChEBI" id="CHEBI:82612"/>
        <dbReference type="ChEBI" id="CHEBI:137386"/>
        <dbReference type="ChEBI" id="CHEBI:137387"/>
        <dbReference type="EC" id="2.1.1.63"/>
    </reaction>
</comment>
<dbReference type="EMBL" id="UPPP01000072">
    <property type="protein sequence ID" value="VBB07259.1"/>
    <property type="molecule type" value="Genomic_DNA"/>
</dbReference>
<dbReference type="InterPro" id="IPR014048">
    <property type="entry name" value="MethylDNA_cys_MeTrfase_DNA-bd"/>
</dbReference>
<dbReference type="InterPro" id="IPR023546">
    <property type="entry name" value="MGMT"/>
</dbReference>
<dbReference type="RefSeq" id="WP_122628194.1">
    <property type="nucleotide sequence ID" value="NZ_UPPP01000072.1"/>
</dbReference>
<keyword evidence="6 9" id="KW-0227">DNA damage</keyword>
<dbReference type="PANTHER" id="PTHR10815:SF5">
    <property type="entry name" value="METHYLATED-DNA--PROTEIN-CYSTEINE METHYLTRANSFERASE"/>
    <property type="match status" value="1"/>
</dbReference>
<dbReference type="HAMAP" id="MF_00772">
    <property type="entry name" value="OGT"/>
    <property type="match status" value="1"/>
</dbReference>
<dbReference type="InterPro" id="IPR036217">
    <property type="entry name" value="MethylDNA_cys_MeTrfase_DNAb"/>
</dbReference>
<evidence type="ECO:0000256" key="1">
    <source>
        <dbReference type="ARBA" id="ARBA00001286"/>
    </source>
</evidence>
<keyword evidence="3 9" id="KW-0963">Cytoplasm</keyword>
<dbReference type="PROSITE" id="PS00374">
    <property type="entry name" value="MGMT"/>
    <property type="match status" value="1"/>
</dbReference>
<dbReference type="GO" id="GO:0003908">
    <property type="term" value="F:methylated-DNA-[protein]-cysteine S-methyltransferase activity"/>
    <property type="evidence" value="ECO:0007669"/>
    <property type="project" value="UniProtKB-UniRule"/>
</dbReference>
<comment type="similarity">
    <text evidence="2 9">Belongs to the MGMT family.</text>
</comment>
<gene>
    <name evidence="12" type="ORF">LUCI_2503</name>
</gene>
<keyword evidence="7 9" id="KW-0234">DNA repair</keyword>
<organism evidence="12 13">
    <name type="scientific">Lucifera butyrica</name>
    <dbReference type="NCBI Taxonomy" id="1351585"/>
    <lineage>
        <taxon>Bacteria</taxon>
        <taxon>Bacillati</taxon>
        <taxon>Bacillota</taxon>
        <taxon>Negativicutes</taxon>
        <taxon>Veillonellales</taxon>
        <taxon>Veillonellaceae</taxon>
        <taxon>Lucifera</taxon>
    </lineage>
</organism>
<dbReference type="GO" id="GO:0005737">
    <property type="term" value="C:cytoplasm"/>
    <property type="evidence" value="ECO:0007669"/>
    <property type="project" value="UniProtKB-SubCell"/>
</dbReference>
<evidence type="ECO:0000313" key="12">
    <source>
        <dbReference type="EMBL" id="VBB07259.1"/>
    </source>
</evidence>
<feature type="domain" description="Methylated-DNA-[protein]-cysteine S-methyltransferase DNA binding" evidence="10">
    <location>
        <begin position="73"/>
        <end position="151"/>
    </location>
</feature>
<evidence type="ECO:0000259" key="11">
    <source>
        <dbReference type="Pfam" id="PF02870"/>
    </source>
</evidence>
<comment type="catalytic activity">
    <reaction evidence="8 9">
        <text>a 6-O-methyl-2'-deoxyguanosine in DNA + L-cysteinyl-[protein] = S-methyl-L-cysteinyl-[protein] + a 2'-deoxyguanosine in DNA</text>
        <dbReference type="Rhea" id="RHEA:24000"/>
        <dbReference type="Rhea" id="RHEA-COMP:10131"/>
        <dbReference type="Rhea" id="RHEA-COMP:10132"/>
        <dbReference type="Rhea" id="RHEA-COMP:11367"/>
        <dbReference type="Rhea" id="RHEA-COMP:11368"/>
        <dbReference type="ChEBI" id="CHEBI:29950"/>
        <dbReference type="ChEBI" id="CHEBI:82612"/>
        <dbReference type="ChEBI" id="CHEBI:85445"/>
        <dbReference type="ChEBI" id="CHEBI:85448"/>
        <dbReference type="EC" id="2.1.1.63"/>
    </reaction>
</comment>
<protein>
    <recommendedName>
        <fullName evidence="9">Methylated-DNA--protein-cysteine methyltransferase</fullName>
        <ecNumber evidence="9">2.1.1.63</ecNumber>
    </recommendedName>
    <alternativeName>
        <fullName evidence="9">6-O-methylguanine-DNA methyltransferase</fullName>
        <shortName evidence="9">MGMT</shortName>
    </alternativeName>
    <alternativeName>
        <fullName evidence="9">O-6-methylguanine-DNA-alkyltransferase</fullName>
    </alternativeName>
</protein>
<keyword evidence="13" id="KW-1185">Reference proteome</keyword>
<evidence type="ECO:0000256" key="3">
    <source>
        <dbReference type="ARBA" id="ARBA00022490"/>
    </source>
</evidence>
<accession>A0A498R7U8</accession>
<dbReference type="Proteomes" id="UP000277811">
    <property type="component" value="Unassembled WGS sequence"/>
</dbReference>
<evidence type="ECO:0000256" key="9">
    <source>
        <dbReference type="HAMAP-Rule" id="MF_00772"/>
    </source>
</evidence>
<dbReference type="AlphaFoldDB" id="A0A498R7U8"/>
<dbReference type="InterPro" id="IPR036631">
    <property type="entry name" value="MGMT_N_sf"/>
</dbReference>
<comment type="miscellaneous">
    <text evidence="9">This enzyme catalyzes only one turnover and therefore is not strictly catalytic. According to one definition, an enzyme is a biocatalyst that acts repeatedly and over many reaction cycles.</text>
</comment>
<evidence type="ECO:0000256" key="2">
    <source>
        <dbReference type="ARBA" id="ARBA00008711"/>
    </source>
</evidence>
<comment type="function">
    <text evidence="9">Involved in the cellular defense against the biological effects of O6-methylguanine (O6-MeG) and O4-methylthymine (O4-MeT) in DNA. Repairs the methylated nucleobase in DNA by stoichiometrically transferring the methyl group to a cysteine residue in the enzyme. This is a suicide reaction: the enzyme is irreversibly inactivated.</text>
</comment>
<dbReference type="InterPro" id="IPR036388">
    <property type="entry name" value="WH-like_DNA-bd_sf"/>
</dbReference>
<dbReference type="SUPFAM" id="SSF53155">
    <property type="entry name" value="Methylated DNA-protein cysteine methyltransferase domain"/>
    <property type="match status" value="1"/>
</dbReference>
<dbReference type="NCBIfam" id="TIGR00589">
    <property type="entry name" value="ogt"/>
    <property type="match status" value="1"/>
</dbReference>
<dbReference type="SUPFAM" id="SSF46767">
    <property type="entry name" value="Methylated DNA-protein cysteine methyltransferase, C-terminal domain"/>
    <property type="match status" value="1"/>
</dbReference>
<dbReference type="GO" id="GO:0006307">
    <property type="term" value="P:DNA alkylation repair"/>
    <property type="evidence" value="ECO:0007669"/>
    <property type="project" value="UniProtKB-UniRule"/>
</dbReference>
<dbReference type="CDD" id="cd06445">
    <property type="entry name" value="ATase"/>
    <property type="match status" value="1"/>
</dbReference>
<evidence type="ECO:0000313" key="13">
    <source>
        <dbReference type="Proteomes" id="UP000277811"/>
    </source>
</evidence>
<dbReference type="Gene3D" id="3.30.160.70">
    <property type="entry name" value="Methylated DNA-protein cysteine methyltransferase domain"/>
    <property type="match status" value="1"/>
</dbReference>
<evidence type="ECO:0000259" key="10">
    <source>
        <dbReference type="Pfam" id="PF01035"/>
    </source>
</evidence>
<feature type="domain" description="Methylguanine DNA methyltransferase ribonuclease-like" evidence="11">
    <location>
        <begin position="6"/>
        <end position="67"/>
    </location>
</feature>
<reference evidence="12 13" key="1">
    <citation type="submission" date="2018-06" db="EMBL/GenBank/DDBJ databases">
        <authorList>
            <person name="Strepis N."/>
        </authorList>
    </citation>
    <scope>NUCLEOTIDE SEQUENCE [LARGE SCALE GENOMIC DNA]</scope>
    <source>
        <strain evidence="12">LUCI</strain>
    </source>
</reference>
<dbReference type="OrthoDB" id="9802228at2"/>
<feature type="active site" description="Nucleophile; methyl group acceptor" evidence="9">
    <location>
        <position position="123"/>
    </location>
</feature>
<evidence type="ECO:0000256" key="5">
    <source>
        <dbReference type="ARBA" id="ARBA00022679"/>
    </source>
</evidence>
<name>A0A498R7U8_9FIRM</name>
<dbReference type="GO" id="GO:0032259">
    <property type="term" value="P:methylation"/>
    <property type="evidence" value="ECO:0007669"/>
    <property type="project" value="UniProtKB-KW"/>
</dbReference>
<dbReference type="FunFam" id="1.10.10.10:FF:000214">
    <property type="entry name" value="Methylated-DNA--protein-cysteine methyltransferase"/>
    <property type="match status" value="1"/>
</dbReference>
<dbReference type="InterPro" id="IPR008332">
    <property type="entry name" value="MethylG_MeTrfase_N"/>
</dbReference>